<comment type="similarity">
    <text evidence="3">Belongs to the band 7/mec-2 family. Flotillin subfamily.</text>
</comment>
<keyword evidence="6" id="KW-0175">Coiled coil</keyword>
<protein>
    <submittedName>
        <fullName evidence="11">Band 7 protein</fullName>
    </submittedName>
</protein>
<evidence type="ECO:0000256" key="4">
    <source>
        <dbReference type="ARBA" id="ARBA00022475"/>
    </source>
</evidence>
<evidence type="ECO:0000256" key="3">
    <source>
        <dbReference type="ARBA" id="ARBA00007161"/>
    </source>
</evidence>
<dbReference type="PANTHER" id="PTHR13806:SF31">
    <property type="entry name" value="FLOTILLIN-LIKE PROTEIN 1-RELATED"/>
    <property type="match status" value="1"/>
</dbReference>
<feature type="region of interest" description="Disordered" evidence="7">
    <location>
        <begin position="433"/>
        <end position="455"/>
    </location>
</feature>
<dbReference type="RefSeq" id="WP_109838690.1">
    <property type="nucleotide sequence ID" value="NZ_QGKM01000052.1"/>
</dbReference>
<dbReference type="InterPro" id="IPR001107">
    <property type="entry name" value="Band_7"/>
</dbReference>
<evidence type="ECO:0000259" key="9">
    <source>
        <dbReference type="Pfam" id="PF01145"/>
    </source>
</evidence>
<evidence type="ECO:0000256" key="5">
    <source>
        <dbReference type="ARBA" id="ARBA00023136"/>
    </source>
</evidence>
<dbReference type="Pfam" id="PF01145">
    <property type="entry name" value="Band_7"/>
    <property type="match status" value="1"/>
</dbReference>
<keyword evidence="12" id="KW-1185">Reference proteome</keyword>
<dbReference type="InterPro" id="IPR036013">
    <property type="entry name" value="Band_7/SPFH_dom_sf"/>
</dbReference>
<keyword evidence="5 8" id="KW-0472">Membrane</keyword>
<accession>A0A317C8V1</accession>
<evidence type="ECO:0000256" key="6">
    <source>
        <dbReference type="SAM" id="Coils"/>
    </source>
</evidence>
<sequence>MNITVIISIVFLVILILLILAFFLFFTRSTKEKSFVRTGFGGEKVFMDSGGFVFPVLHDKIDVNMKTLKIVISRSNEKSLRTRDRIKINVNSEFFLRVEPVKESISRAAQTLGSKTMDSEALKEQVEGRCDDALRRAAVLMDLEDLNDKRKEFGLNVEEGVKTDLSKMGLMLESVALTQLNQASLDYFDAENAFDVQGRTYVMEKIAENEKRQNEVENNKKVAIKEGDLAAHNKQLNLEEQEAVADQQQQMKIAEAKFKTDLQIEEARIRTEVELEEIRRQQSLALAAAEKSVAESWIITDEVKAAAAAKKEEIVTAQEKAQAERTRLVEVISAEKEAERQKIFAAAQADAEVREAGAAKVRFEVEAKGKTALNEAANMLSDKQIAMQVKSQIVSQLPDIIRESVKPLENIDGIKIMQVDGFSNVIGRGGAAGGSGGGGASAGSGGSGGSNGGGSLADQVVDSALRYRAQAPMVESLLNEIGLNGSGIKDLTKSLQREMKPESNKSTPELGQVSRAKESIGEAALADQDTESSSFFSFGEVDDAAEDHEDTPK</sequence>
<name>A0A317C8V1_9GAMM</name>
<feature type="compositionally biased region" description="Acidic residues" evidence="7">
    <location>
        <begin position="540"/>
        <end position="553"/>
    </location>
</feature>
<dbReference type="AlphaFoldDB" id="A0A317C8V1"/>
<dbReference type="GO" id="GO:0005886">
    <property type="term" value="C:plasma membrane"/>
    <property type="evidence" value="ECO:0007669"/>
    <property type="project" value="UniProtKB-SubCell"/>
</dbReference>
<dbReference type="CDD" id="cd03399">
    <property type="entry name" value="SPFH_flotillin"/>
    <property type="match status" value="1"/>
</dbReference>
<feature type="domain" description="Flotillin C-terminal" evidence="10">
    <location>
        <begin position="345"/>
        <end position="483"/>
    </location>
</feature>
<keyword evidence="8" id="KW-0812">Transmembrane</keyword>
<feature type="transmembrane region" description="Helical" evidence="8">
    <location>
        <begin position="6"/>
        <end position="27"/>
    </location>
</feature>
<evidence type="ECO:0000256" key="2">
    <source>
        <dbReference type="ARBA" id="ARBA00004236"/>
    </source>
</evidence>
<dbReference type="InterPro" id="IPR031905">
    <property type="entry name" value="Flotillin_C"/>
</dbReference>
<gene>
    <name evidence="11" type="ORF">DKW60_16115</name>
</gene>
<dbReference type="InterPro" id="IPR027705">
    <property type="entry name" value="Flotillin_fam"/>
</dbReference>
<proteinExistence type="inferred from homology"/>
<dbReference type="Gene3D" id="3.30.479.30">
    <property type="entry name" value="Band 7 domain"/>
    <property type="match status" value="1"/>
</dbReference>
<evidence type="ECO:0000313" key="12">
    <source>
        <dbReference type="Proteomes" id="UP000245539"/>
    </source>
</evidence>
<evidence type="ECO:0000313" key="11">
    <source>
        <dbReference type="EMBL" id="PWQ94928.1"/>
    </source>
</evidence>
<evidence type="ECO:0000256" key="7">
    <source>
        <dbReference type="SAM" id="MobiDB-lite"/>
    </source>
</evidence>
<comment type="caution">
    <text evidence="11">The sequence shown here is derived from an EMBL/GenBank/DDBJ whole genome shotgun (WGS) entry which is preliminary data.</text>
</comment>
<evidence type="ECO:0000259" key="10">
    <source>
        <dbReference type="Pfam" id="PF15975"/>
    </source>
</evidence>
<keyword evidence="4" id="KW-1003">Cell membrane</keyword>
<dbReference type="OrthoDB" id="9815577at2"/>
<evidence type="ECO:0000256" key="8">
    <source>
        <dbReference type="SAM" id="Phobius"/>
    </source>
</evidence>
<dbReference type="EMBL" id="QGKM01000052">
    <property type="protein sequence ID" value="PWQ94928.1"/>
    <property type="molecule type" value="Genomic_DNA"/>
</dbReference>
<keyword evidence="8" id="KW-1133">Transmembrane helix</keyword>
<evidence type="ECO:0000256" key="1">
    <source>
        <dbReference type="ARBA" id="ARBA00004167"/>
    </source>
</evidence>
<comment type="subcellular location">
    <subcellularLocation>
        <location evidence="2">Cell membrane</location>
    </subcellularLocation>
    <subcellularLocation>
        <location evidence="1">Membrane</location>
        <topology evidence="1">Single-pass membrane protein</topology>
    </subcellularLocation>
</comment>
<dbReference type="Proteomes" id="UP000245539">
    <property type="component" value="Unassembled WGS sequence"/>
</dbReference>
<organism evidence="11 12">
    <name type="scientific">Leucothrix pacifica</name>
    <dbReference type="NCBI Taxonomy" id="1247513"/>
    <lineage>
        <taxon>Bacteria</taxon>
        <taxon>Pseudomonadati</taxon>
        <taxon>Pseudomonadota</taxon>
        <taxon>Gammaproteobacteria</taxon>
        <taxon>Thiotrichales</taxon>
        <taxon>Thiotrichaceae</taxon>
        <taxon>Leucothrix</taxon>
    </lineage>
</organism>
<feature type="domain" description="Band 7" evidence="9">
    <location>
        <begin position="36"/>
        <end position="197"/>
    </location>
</feature>
<feature type="region of interest" description="Disordered" evidence="7">
    <location>
        <begin position="495"/>
        <end position="553"/>
    </location>
</feature>
<reference evidence="11 12" key="1">
    <citation type="submission" date="2018-05" db="EMBL/GenBank/DDBJ databases">
        <title>Leucothrix arctica sp. nov., isolated from Arctic seawater.</title>
        <authorList>
            <person name="Choi A."/>
            <person name="Baek K."/>
        </authorList>
    </citation>
    <scope>NUCLEOTIDE SEQUENCE [LARGE SCALE GENOMIC DNA]</scope>
    <source>
        <strain evidence="11 12">JCM 18388</strain>
    </source>
</reference>
<dbReference type="PANTHER" id="PTHR13806">
    <property type="entry name" value="FLOTILLIN-RELATED"/>
    <property type="match status" value="1"/>
</dbReference>
<feature type="coiled-coil region" evidence="6">
    <location>
        <begin position="206"/>
        <end position="257"/>
    </location>
</feature>
<dbReference type="SUPFAM" id="SSF117892">
    <property type="entry name" value="Band 7/SPFH domain"/>
    <property type="match status" value="1"/>
</dbReference>
<dbReference type="Pfam" id="PF15975">
    <property type="entry name" value="Flot"/>
    <property type="match status" value="1"/>
</dbReference>